<evidence type="ECO:0000313" key="2">
    <source>
        <dbReference type="EMBL" id="MQN10997.1"/>
    </source>
</evidence>
<evidence type="ECO:0000313" key="3">
    <source>
        <dbReference type="Proteomes" id="UP000406735"/>
    </source>
</evidence>
<protein>
    <submittedName>
        <fullName evidence="2">DUF4373 domain-containing protein</fullName>
    </submittedName>
</protein>
<sequence>MKYNCIRNSDSPEVMRARVKHGIAAYGIYVALMQLLEEDEDHKLSKDYSMIAYEMRVDVSVVQSVVEDFDLFEVEEEYFYSKELSDTIEQARKVSEARARAGRAGGAAKARNFVANAKESSSKCQANARKNVANASESLANATNSLANATDILANASESLANAKQMPESKESSPNPSKNIYSVPTEREDNIKLSSPSSARTRKSKPKEFTICHKGRQIFEKYYQELYDSAYYWQPKDAKAMNSILKKISFARSHKTVPLPIDDESLLKALEEFLRRIDKTWIMNNFSVNKIDSQYNEIVSEMKNHRQNVTDNGNNTKTGWKAPDHKDTSAYRSGFGVAVGK</sequence>
<dbReference type="Proteomes" id="UP000406735">
    <property type="component" value="Unassembled WGS sequence"/>
</dbReference>
<reference evidence="2 3" key="1">
    <citation type="submission" date="2019-09" db="EMBL/GenBank/DDBJ databases">
        <title>Distinct polysaccharide growth profiles of human intestinal Prevotella copri isolates.</title>
        <authorList>
            <person name="Fehlner-Peach H."/>
            <person name="Magnabosco C."/>
            <person name="Raghavan V."/>
            <person name="Scher J.U."/>
            <person name="Tett A."/>
            <person name="Cox L.M."/>
            <person name="Gottsegen C."/>
            <person name="Watters A."/>
            <person name="Wiltshire- Gordon J.D."/>
            <person name="Segata N."/>
            <person name="Bonneau R."/>
            <person name="Littman D.R."/>
        </authorList>
    </citation>
    <scope>NUCLEOTIDE SEQUENCE [LARGE SCALE GENOMIC DNA]</scope>
    <source>
        <strain evidence="3">iK21513</strain>
    </source>
</reference>
<proteinExistence type="predicted"/>
<name>A0A6A7VTK0_9BACT</name>
<feature type="region of interest" description="Disordered" evidence="1">
    <location>
        <begin position="161"/>
        <end position="206"/>
    </location>
</feature>
<accession>A0A6A7VTK0</accession>
<comment type="caution">
    <text evidence="2">The sequence shown here is derived from an EMBL/GenBank/DDBJ whole genome shotgun (WGS) entry which is preliminary data.</text>
</comment>
<gene>
    <name evidence="2" type="ORF">F7D97_13970</name>
</gene>
<organism evidence="2 3">
    <name type="scientific">Segatella copri</name>
    <dbReference type="NCBI Taxonomy" id="165179"/>
    <lineage>
        <taxon>Bacteria</taxon>
        <taxon>Pseudomonadati</taxon>
        <taxon>Bacteroidota</taxon>
        <taxon>Bacteroidia</taxon>
        <taxon>Bacteroidales</taxon>
        <taxon>Prevotellaceae</taxon>
        <taxon>Segatella</taxon>
    </lineage>
</organism>
<dbReference type="RefSeq" id="WP_153080291.1">
    <property type="nucleotide sequence ID" value="NZ_VZAU01000055.1"/>
</dbReference>
<dbReference type="AlphaFoldDB" id="A0A6A7VTK0"/>
<dbReference type="EMBL" id="VZCY01000115">
    <property type="protein sequence ID" value="MQN10997.1"/>
    <property type="molecule type" value="Genomic_DNA"/>
</dbReference>
<evidence type="ECO:0000256" key="1">
    <source>
        <dbReference type="SAM" id="MobiDB-lite"/>
    </source>
</evidence>